<dbReference type="PANTHER" id="PTHR47268">
    <property type="entry name" value="ACYLPHOSPHATASE"/>
    <property type="match status" value="1"/>
</dbReference>
<gene>
    <name evidence="7" type="ORF">DI549_12650</name>
</gene>
<dbReference type="SUPFAM" id="SSF54975">
    <property type="entry name" value="Acylphosphatase/BLUF domain-like"/>
    <property type="match status" value="1"/>
</dbReference>
<feature type="active site" evidence="4">
    <location>
        <position position="39"/>
    </location>
</feature>
<evidence type="ECO:0000256" key="1">
    <source>
        <dbReference type="ARBA" id="ARBA00005614"/>
    </source>
</evidence>
<evidence type="ECO:0000259" key="6">
    <source>
        <dbReference type="PROSITE" id="PS51160"/>
    </source>
</evidence>
<evidence type="ECO:0000313" key="8">
    <source>
        <dbReference type="Proteomes" id="UP000248887"/>
    </source>
</evidence>
<protein>
    <recommendedName>
        <fullName evidence="2 4">acylphosphatase</fullName>
        <ecNumber evidence="2 4">3.6.1.7</ecNumber>
    </recommendedName>
</protein>
<dbReference type="Pfam" id="PF00708">
    <property type="entry name" value="Acylphosphatase"/>
    <property type="match status" value="1"/>
</dbReference>
<accession>A0A2W5T615</accession>
<dbReference type="EC" id="3.6.1.7" evidence="2 4"/>
<dbReference type="Proteomes" id="UP000248887">
    <property type="component" value="Unassembled WGS sequence"/>
</dbReference>
<reference evidence="7 8" key="1">
    <citation type="submission" date="2017-08" db="EMBL/GenBank/DDBJ databases">
        <title>Infants hospitalized years apart are colonized by the same room-sourced microbial strains.</title>
        <authorList>
            <person name="Brooks B."/>
            <person name="Olm M.R."/>
            <person name="Firek B.A."/>
            <person name="Baker R."/>
            <person name="Thomas B.C."/>
            <person name="Morowitz M.J."/>
            <person name="Banfield J.F."/>
        </authorList>
    </citation>
    <scope>NUCLEOTIDE SEQUENCE [LARGE SCALE GENOMIC DNA]</scope>
    <source>
        <strain evidence="7">S2_005_001_R2_27</strain>
    </source>
</reference>
<evidence type="ECO:0000256" key="4">
    <source>
        <dbReference type="PROSITE-ProRule" id="PRU00520"/>
    </source>
</evidence>
<dbReference type="PROSITE" id="PS51160">
    <property type="entry name" value="ACYLPHOSPHATASE_3"/>
    <property type="match status" value="1"/>
</dbReference>
<dbReference type="InterPro" id="IPR036046">
    <property type="entry name" value="Acylphosphatase-like_dom_sf"/>
</dbReference>
<dbReference type="GO" id="GO:0003998">
    <property type="term" value="F:acylphosphatase activity"/>
    <property type="evidence" value="ECO:0007669"/>
    <property type="project" value="UniProtKB-EC"/>
</dbReference>
<dbReference type="EMBL" id="QFQD01000036">
    <property type="protein sequence ID" value="PZQ82020.1"/>
    <property type="molecule type" value="Genomic_DNA"/>
</dbReference>
<evidence type="ECO:0000256" key="5">
    <source>
        <dbReference type="RuleBase" id="RU004168"/>
    </source>
</evidence>
<organism evidence="7 8">
    <name type="scientific">Ancylobacter novellus</name>
    <name type="common">Thiobacillus novellus</name>
    <dbReference type="NCBI Taxonomy" id="921"/>
    <lineage>
        <taxon>Bacteria</taxon>
        <taxon>Pseudomonadati</taxon>
        <taxon>Pseudomonadota</taxon>
        <taxon>Alphaproteobacteria</taxon>
        <taxon>Hyphomicrobiales</taxon>
        <taxon>Xanthobacteraceae</taxon>
        <taxon>Ancylobacter</taxon>
    </lineage>
</organism>
<dbReference type="PANTHER" id="PTHR47268:SF4">
    <property type="entry name" value="ACYLPHOSPHATASE"/>
    <property type="match status" value="1"/>
</dbReference>
<dbReference type="InterPro" id="IPR001792">
    <property type="entry name" value="Acylphosphatase-like_dom"/>
</dbReference>
<evidence type="ECO:0000313" key="7">
    <source>
        <dbReference type="EMBL" id="PZQ82020.1"/>
    </source>
</evidence>
<evidence type="ECO:0000256" key="2">
    <source>
        <dbReference type="ARBA" id="ARBA00012150"/>
    </source>
</evidence>
<feature type="active site" evidence="4">
    <location>
        <position position="21"/>
    </location>
</feature>
<name>A0A2W5T615_ANCNO</name>
<keyword evidence="4" id="KW-0378">Hydrolase</keyword>
<sequence length="98" mass="10534">MTSATATRLLIHGHVQGVGYRAWFAREAERRGLSGWVRNRRAGGVEALLFAEEHALAELVAACRKGPPLARVSHIDILAVQPGEAGEASPGIDRRPTV</sequence>
<feature type="domain" description="Acylphosphatase-like" evidence="6">
    <location>
        <begin position="6"/>
        <end position="96"/>
    </location>
</feature>
<comment type="catalytic activity">
    <reaction evidence="3 4">
        <text>an acyl phosphate + H2O = a carboxylate + phosphate + H(+)</text>
        <dbReference type="Rhea" id="RHEA:14965"/>
        <dbReference type="ChEBI" id="CHEBI:15377"/>
        <dbReference type="ChEBI" id="CHEBI:15378"/>
        <dbReference type="ChEBI" id="CHEBI:29067"/>
        <dbReference type="ChEBI" id="CHEBI:43474"/>
        <dbReference type="ChEBI" id="CHEBI:59918"/>
        <dbReference type="EC" id="3.6.1.7"/>
    </reaction>
</comment>
<dbReference type="InterPro" id="IPR020456">
    <property type="entry name" value="Acylphosphatase"/>
</dbReference>
<comment type="similarity">
    <text evidence="1 5">Belongs to the acylphosphatase family.</text>
</comment>
<comment type="caution">
    <text evidence="7">The sequence shown here is derived from an EMBL/GenBank/DDBJ whole genome shotgun (WGS) entry which is preliminary data.</text>
</comment>
<dbReference type="AlphaFoldDB" id="A0A2W5T615"/>
<dbReference type="Gene3D" id="3.30.70.100">
    <property type="match status" value="1"/>
</dbReference>
<evidence type="ECO:0000256" key="3">
    <source>
        <dbReference type="ARBA" id="ARBA00047645"/>
    </source>
</evidence>
<proteinExistence type="inferred from homology"/>